<evidence type="ECO:0000313" key="5">
    <source>
        <dbReference type="EMBL" id="AII08494.1"/>
    </source>
</evidence>
<dbReference type="InterPro" id="IPR005693">
    <property type="entry name" value="Mce"/>
</dbReference>
<dbReference type="EMBL" id="CP008947">
    <property type="protein sequence ID" value="AII08494.1"/>
    <property type="molecule type" value="Genomic_DNA"/>
</dbReference>
<dbReference type="InterPro" id="IPR024516">
    <property type="entry name" value="Mce_C"/>
</dbReference>
<feature type="chain" id="PRO_5001711813" evidence="2">
    <location>
        <begin position="23"/>
        <end position="379"/>
    </location>
</feature>
<dbReference type="PANTHER" id="PTHR33371">
    <property type="entry name" value="INTERMEMBRANE PHOSPHOLIPID TRANSPORT SYSTEM BINDING PROTEIN MLAD-RELATED"/>
    <property type="match status" value="1"/>
</dbReference>
<feature type="domain" description="Mce/MlaD" evidence="3">
    <location>
        <begin position="45"/>
        <end position="117"/>
    </location>
</feature>
<dbReference type="Proteomes" id="UP000028488">
    <property type="component" value="Chromosome"/>
</dbReference>
<dbReference type="eggNOG" id="COG1463">
    <property type="taxonomic scope" value="Bacteria"/>
</dbReference>
<dbReference type="PANTHER" id="PTHR33371:SF15">
    <property type="entry name" value="LIPOPROTEIN LPRN"/>
    <property type="match status" value="1"/>
</dbReference>
<dbReference type="AlphaFoldDB" id="A0A076EYT1"/>
<accession>A0A076EYT1</accession>
<proteinExistence type="predicted"/>
<feature type="domain" description="Mammalian cell entry C-terminal" evidence="4">
    <location>
        <begin position="127"/>
        <end position="295"/>
    </location>
</feature>
<dbReference type="Pfam" id="PF02470">
    <property type="entry name" value="MlaD"/>
    <property type="match status" value="1"/>
</dbReference>
<feature type="compositionally biased region" description="Low complexity" evidence="1">
    <location>
        <begin position="358"/>
        <end position="373"/>
    </location>
</feature>
<dbReference type="RefSeq" id="WP_043779318.1">
    <property type="nucleotide sequence ID" value="NZ_CP008947.1"/>
</dbReference>
<evidence type="ECO:0000256" key="2">
    <source>
        <dbReference type="SAM" id="SignalP"/>
    </source>
</evidence>
<dbReference type="NCBIfam" id="TIGR00996">
    <property type="entry name" value="Mtu_fam_mce"/>
    <property type="match status" value="1"/>
</dbReference>
<protein>
    <submittedName>
        <fullName evidence="5">Mammalian cell entry protein</fullName>
    </submittedName>
</protein>
<sequence length="379" mass="39544">MTNSIRRSALTATMLVGVVAAAAGCRFDGINSIGLPGNVVGGDAHEVTVELADIQNLVGNSPVKANNVIVGNISHITGDNWGAKLTLEIDPEAEIPANVSAKLAQTSVLGSQYLELTVPPGVEAVGALADGDVIPLDRTSQYPSTEEVLSALALVLNGSGLQQIRTVTSELNRVLGGREESLRSLFGNLEEFVGGVDQQRDDIVRAIDGLDRLGAELASQNQTIDRGITSIQPAMQILDEQQKQLTTMLNDVGRFGEIATEILESSREDLDANLRSLQPVLSQLAAAGDHLPEALKIAATVPFPVTTTQRAIKGDYMNLFLTLDVSAETVGGKVLGSIPLDELAGLNPARQAVNPLLAPTGATTSGGPATSAPKNGAPR</sequence>
<feature type="region of interest" description="Disordered" evidence="1">
    <location>
        <begin position="357"/>
        <end position="379"/>
    </location>
</feature>
<evidence type="ECO:0000256" key="1">
    <source>
        <dbReference type="SAM" id="MobiDB-lite"/>
    </source>
</evidence>
<evidence type="ECO:0000259" key="4">
    <source>
        <dbReference type="Pfam" id="PF11887"/>
    </source>
</evidence>
<dbReference type="PROSITE" id="PS51257">
    <property type="entry name" value="PROKAR_LIPOPROTEIN"/>
    <property type="match status" value="1"/>
</dbReference>
<gene>
    <name evidence="5" type="ORF">EP51_29305</name>
</gene>
<dbReference type="GO" id="GO:0005576">
    <property type="term" value="C:extracellular region"/>
    <property type="evidence" value="ECO:0007669"/>
    <property type="project" value="TreeGrafter"/>
</dbReference>
<organism evidence="5 6">
    <name type="scientific">Rhodococcus opacus</name>
    <name type="common">Nocardia opaca</name>
    <dbReference type="NCBI Taxonomy" id="37919"/>
    <lineage>
        <taxon>Bacteria</taxon>
        <taxon>Bacillati</taxon>
        <taxon>Actinomycetota</taxon>
        <taxon>Actinomycetes</taxon>
        <taxon>Mycobacteriales</taxon>
        <taxon>Nocardiaceae</taxon>
        <taxon>Rhodococcus</taxon>
    </lineage>
</organism>
<evidence type="ECO:0000313" key="6">
    <source>
        <dbReference type="Proteomes" id="UP000028488"/>
    </source>
</evidence>
<name>A0A076EYT1_RHOOP</name>
<dbReference type="Pfam" id="PF11887">
    <property type="entry name" value="Mce4_CUP1"/>
    <property type="match status" value="1"/>
</dbReference>
<feature type="signal peptide" evidence="2">
    <location>
        <begin position="1"/>
        <end position="22"/>
    </location>
</feature>
<evidence type="ECO:0000259" key="3">
    <source>
        <dbReference type="Pfam" id="PF02470"/>
    </source>
</evidence>
<dbReference type="InterPro" id="IPR003399">
    <property type="entry name" value="Mce/MlaD"/>
</dbReference>
<reference evidence="5 6" key="1">
    <citation type="submission" date="2014-07" db="EMBL/GenBank/DDBJ databases">
        <title>Genome Sequence of Rhodococcus opacus Strain R7, a Biodegrader of Mono- and Polycyclic Aromatic Hydrocarbons.</title>
        <authorList>
            <person name="Di Gennaro P."/>
            <person name="Zampolli J."/>
            <person name="Presti I."/>
            <person name="Cappelletti M."/>
            <person name="D'Ursi P."/>
            <person name="Orro A."/>
            <person name="Mezzelani A."/>
            <person name="Milanesi L."/>
        </authorList>
    </citation>
    <scope>NUCLEOTIDE SEQUENCE [LARGE SCALE GENOMIC DNA]</scope>
    <source>
        <strain evidence="5 6">R7</strain>
    </source>
</reference>
<keyword evidence="2" id="KW-0732">Signal</keyword>
<dbReference type="InterPro" id="IPR052336">
    <property type="entry name" value="MlaD_Phospholipid_Transporter"/>
</dbReference>